<sequence>MSPSHPLNPTVVDLALSPLTRSMTSPQPAYFDSIPPWALKQTNVSQPSLIHSKPSLHSIAASQSQCSSAGAPDISPPTSRGHDGTLDQGPYRRQKDTAAYPPRQYGTLPSDMRDENERCYIHFALDQITRDEEVKAAALNRRGSRSRPWATPRIVPFEQQSGAAQIQVPRKSPITPTPIPTDSFIGTTEKKTRENPRANEECSHAKLLAENLSAIPSFSQEPMAFQQPLNSPLAPPNQELASLLPPEEENASQGRFYRQYSVQTQPTGELFPPMRREHRSLHPKPATKRDESVATQMSSTPGILRTPWLGVFIGLLLTTTIFLIACGSATISRSRLWPYRLLGDDMYFVSRYLPTMFGMAIYLWSVQIQVGIFRIAPLIAMSNPRPSLKRRAVTLPMMPEGFVTPCFGHFKAGVPVIGMAAVSCWLSGFAVPLLAASFNIYPHNGKWFWVATRGTIWTVITIYLLHLISIVTLIMWLKNKRHRLDHSPKSLADLSTLTENIQCSMRGRAASSAEADDYEQPSTEKMIPHHAEVHDKLSGLLPWFLQPLMATLWAVIATILMLAFLIVSYSSKTGVSKGFLPHVPARINARGFSPAEFLYSFVPALLGMWALATWLTIDYTYRRLQIIDVLRQEGCKSQPSVFPFVVTARAAANGHWKMALISFMSMITALLPILAGGVFWPQYYTSEHRTKVSTHMAAYAALTLFAVLCALAYWLIIPSRSLRKADDLIGRDPHGSSVNSLSGILALAKHRGLASVLAKA</sequence>
<feature type="compositionally biased region" description="Basic residues" evidence="1">
    <location>
        <begin position="276"/>
        <end position="286"/>
    </location>
</feature>
<feature type="transmembrane region" description="Helical" evidence="2">
    <location>
        <begin position="659"/>
        <end position="684"/>
    </location>
</feature>
<dbReference type="InterPro" id="IPR021840">
    <property type="entry name" value="DUF3433"/>
</dbReference>
<proteinExistence type="predicted"/>
<feature type="transmembrane region" description="Helical" evidence="2">
    <location>
        <begin position="456"/>
        <end position="477"/>
    </location>
</feature>
<keyword evidence="4" id="KW-1185">Reference proteome</keyword>
<feature type="compositionally biased region" description="Low complexity" evidence="1">
    <location>
        <begin position="58"/>
        <end position="71"/>
    </location>
</feature>
<dbReference type="Pfam" id="PF11915">
    <property type="entry name" value="DUF3433"/>
    <property type="match status" value="2"/>
</dbReference>
<keyword evidence="2" id="KW-0812">Transmembrane</keyword>
<name>A0A6A7BXC5_9PEZI</name>
<feature type="transmembrane region" description="Helical" evidence="2">
    <location>
        <begin position="352"/>
        <end position="381"/>
    </location>
</feature>
<dbReference type="Proteomes" id="UP000799421">
    <property type="component" value="Unassembled WGS sequence"/>
</dbReference>
<dbReference type="OrthoDB" id="3057599at2759"/>
<keyword evidence="2" id="KW-1133">Transmembrane helix</keyword>
<feature type="transmembrane region" description="Helical" evidence="2">
    <location>
        <begin position="696"/>
        <end position="716"/>
    </location>
</feature>
<evidence type="ECO:0000256" key="2">
    <source>
        <dbReference type="SAM" id="Phobius"/>
    </source>
</evidence>
<feature type="transmembrane region" description="Helical" evidence="2">
    <location>
        <begin position="308"/>
        <end position="332"/>
    </location>
</feature>
<organism evidence="3 4">
    <name type="scientific">Piedraia hortae CBS 480.64</name>
    <dbReference type="NCBI Taxonomy" id="1314780"/>
    <lineage>
        <taxon>Eukaryota</taxon>
        <taxon>Fungi</taxon>
        <taxon>Dikarya</taxon>
        <taxon>Ascomycota</taxon>
        <taxon>Pezizomycotina</taxon>
        <taxon>Dothideomycetes</taxon>
        <taxon>Dothideomycetidae</taxon>
        <taxon>Capnodiales</taxon>
        <taxon>Piedraiaceae</taxon>
        <taxon>Piedraia</taxon>
    </lineage>
</organism>
<reference evidence="3" key="1">
    <citation type="journal article" date="2020" name="Stud. Mycol.">
        <title>101 Dothideomycetes genomes: a test case for predicting lifestyles and emergence of pathogens.</title>
        <authorList>
            <person name="Haridas S."/>
            <person name="Albert R."/>
            <person name="Binder M."/>
            <person name="Bloem J."/>
            <person name="Labutti K."/>
            <person name="Salamov A."/>
            <person name="Andreopoulos B."/>
            <person name="Baker S."/>
            <person name="Barry K."/>
            <person name="Bills G."/>
            <person name="Bluhm B."/>
            <person name="Cannon C."/>
            <person name="Castanera R."/>
            <person name="Culley D."/>
            <person name="Daum C."/>
            <person name="Ezra D."/>
            <person name="Gonzalez J."/>
            <person name="Henrissat B."/>
            <person name="Kuo A."/>
            <person name="Liang C."/>
            <person name="Lipzen A."/>
            <person name="Lutzoni F."/>
            <person name="Magnuson J."/>
            <person name="Mondo S."/>
            <person name="Nolan M."/>
            <person name="Ohm R."/>
            <person name="Pangilinan J."/>
            <person name="Park H.-J."/>
            <person name="Ramirez L."/>
            <person name="Alfaro M."/>
            <person name="Sun H."/>
            <person name="Tritt A."/>
            <person name="Yoshinaga Y."/>
            <person name="Zwiers L.-H."/>
            <person name="Turgeon B."/>
            <person name="Goodwin S."/>
            <person name="Spatafora J."/>
            <person name="Crous P."/>
            <person name="Grigoriev I."/>
        </authorList>
    </citation>
    <scope>NUCLEOTIDE SEQUENCE</scope>
    <source>
        <strain evidence="3">CBS 480.64</strain>
    </source>
</reference>
<evidence type="ECO:0000313" key="4">
    <source>
        <dbReference type="Proteomes" id="UP000799421"/>
    </source>
</evidence>
<protein>
    <submittedName>
        <fullName evidence="3">Uncharacterized protein</fullName>
    </submittedName>
</protein>
<dbReference type="AlphaFoldDB" id="A0A6A7BXC5"/>
<dbReference type="EMBL" id="MU005990">
    <property type="protein sequence ID" value="KAF2859637.1"/>
    <property type="molecule type" value="Genomic_DNA"/>
</dbReference>
<feature type="transmembrane region" description="Helical" evidence="2">
    <location>
        <begin position="597"/>
        <end position="617"/>
    </location>
</feature>
<dbReference type="PANTHER" id="PTHR37544">
    <property type="entry name" value="SPRAY-RELATED"/>
    <property type="match status" value="1"/>
</dbReference>
<feature type="compositionally biased region" description="Basic and acidic residues" evidence="1">
    <location>
        <begin position="188"/>
        <end position="198"/>
    </location>
</feature>
<feature type="region of interest" description="Disordered" evidence="1">
    <location>
        <begin position="267"/>
        <end position="293"/>
    </location>
</feature>
<feature type="transmembrane region" description="Helical" evidence="2">
    <location>
        <begin position="416"/>
        <end position="436"/>
    </location>
</feature>
<accession>A0A6A7BXC5</accession>
<evidence type="ECO:0000313" key="3">
    <source>
        <dbReference type="EMBL" id="KAF2859637.1"/>
    </source>
</evidence>
<feature type="region of interest" description="Disordered" evidence="1">
    <location>
        <begin position="55"/>
        <end position="111"/>
    </location>
</feature>
<feature type="region of interest" description="Disordered" evidence="1">
    <location>
        <begin position="160"/>
        <end position="198"/>
    </location>
</feature>
<gene>
    <name evidence="3" type="ORF">K470DRAFT_258651</name>
</gene>
<evidence type="ECO:0000256" key="1">
    <source>
        <dbReference type="SAM" id="MobiDB-lite"/>
    </source>
</evidence>
<feature type="transmembrane region" description="Helical" evidence="2">
    <location>
        <begin position="548"/>
        <end position="569"/>
    </location>
</feature>
<dbReference type="PANTHER" id="PTHR37544:SF1">
    <property type="entry name" value="PHOSPHORIBOSYLAMINOIMIDAZOLE-SUCCINOCARBOXAMIDE SYNTHASE"/>
    <property type="match status" value="1"/>
</dbReference>
<keyword evidence="2" id="KW-0472">Membrane</keyword>